<keyword evidence="1" id="KW-0732">Signal</keyword>
<dbReference type="Proteomes" id="UP000183788">
    <property type="component" value="Unassembled WGS sequence"/>
</dbReference>
<reference evidence="3 4" key="1">
    <citation type="submission" date="2016-11" db="EMBL/GenBank/DDBJ databases">
        <authorList>
            <person name="Jaros S."/>
            <person name="Januszkiewicz K."/>
            <person name="Wedrychowicz H."/>
        </authorList>
    </citation>
    <scope>NUCLEOTIDE SEQUENCE [LARGE SCALE GENOMIC DNA]</scope>
    <source>
        <strain evidence="3 4">DSM 784</strain>
    </source>
</reference>
<accession>A0A1K1SNJ0</accession>
<evidence type="ECO:0000256" key="1">
    <source>
        <dbReference type="SAM" id="SignalP"/>
    </source>
</evidence>
<gene>
    <name evidence="3" type="ORF">SAMN05661012_05814</name>
</gene>
<feature type="signal peptide" evidence="1">
    <location>
        <begin position="1"/>
        <end position="20"/>
    </location>
</feature>
<dbReference type="EMBL" id="FPIZ01000027">
    <property type="protein sequence ID" value="SFW85899.1"/>
    <property type="molecule type" value="Genomic_DNA"/>
</dbReference>
<feature type="chain" id="PRO_5012927636" description="DUF5977 domain-containing protein" evidence="1">
    <location>
        <begin position="21"/>
        <end position="1291"/>
    </location>
</feature>
<evidence type="ECO:0000313" key="4">
    <source>
        <dbReference type="Proteomes" id="UP000183788"/>
    </source>
</evidence>
<dbReference type="Pfam" id="PF19404">
    <property type="entry name" value="DUF5977"/>
    <property type="match status" value="2"/>
</dbReference>
<evidence type="ECO:0000259" key="2">
    <source>
        <dbReference type="Pfam" id="PF19404"/>
    </source>
</evidence>
<name>A0A1K1SNJ0_9BACT</name>
<sequence>MRLRLRTVPILLFLFLLNLASRGQNQGTASSQAIGPTTTIPSPEVAELGTFGLIPASPFTGQADVSIPLYDVSYRDISVPITLRYDTKGNKADDHPTWVGLGWSLQAGGAIYRKVNGLYDETTQQFAGNTRSYNYYDNCGRVTRNFNNNDSMAAYLLWGQQSAANLDNNSFDSSPDEFIFNFNQYSGSFFLYRQSPNDTINIRVRSNGSYKLKADILEIKNNLDYDDQLTKIGFNGFTQNHITRAIYKIRIIDEKGTQYIFGGNVNAIEFNTTGSFSPTTNTITSTWHLTEIRSPLGAVVTFDYKRVGRTHIKTIQRDLTYCDATLSMDGKFLFVLDPASAGKEVKGSGERMLFTVHNPVYLASIKTPSQEINFSSSRSTELGYEMDYNELSKMNGQVAASSSDRDSSHWQKLDGIDIVGIRKIKFNYLEQRSRRLQLSSLELKTILDRTLQTYTFSYNSRNLPGNYNARLTDHWGYYNGKLYKYTQDYLNTRTPDANYMNAEMLEKITYPTGGYLKLVYEPHSYSKAANQYPNFDVVQNATDNIAGGLRIKKLIAAADAGATPIEREYFYNKDYLSGGTRSSGILAANPVYMDEGSVTSSYDHNLVWRFARVMDNSHMPLSTTNGNHITYSEVTEKSNGGYTVYKYSNHDNGYQDKAADITISSFSFNYDDAAFISMESYRGMLLSSEIYNSQAVLLKKTSMEYSINTTSSEYWVPDFYRFETVVNSLQLVKIAKIVHYTKPPLLTKVTDVNYAQGGSGQAVTTVQVNNYFENNETIGAAQMYDNYQPVSSKIISSKGDVLTSTFVYPYTKILSGNDPNGLYKKMLSNNLNANVLTRYELKNNVQVSLTNTGYYENPYGKILPQYFQRQAGTSDEMYTDMVVDRFDDDGTILNVTKRGGLQMAYLWDCKHQYPIASAVNATAGNIQYFSFENNNAPGCENAANVKVDVTSPSGNHCCYVDGRMTLSRQIAGWTTSLDHIVSYWSKSGAFTVPASINMVQGKTLNGWTYYEHLVRNVENINLEGTGYVDEIRVYPANAQLTTYAYLPNIGMIAQCDAKNNYTFYEYDTFGRLHLIRDQNKHIIKMICYNYKGEEEICNENIYYSKEIVESARACEPYQYGVPSSSPLVPYEVKYGKYISNISQADADQKAQTDVNENKVKNAQKVYSCQFYNQRLTSTPVEKQCTNGYRGTTSVYVVDSMTYFNPYSQADADEDARADIRANAQTYANDHGTCYCSGEDKKVINGYCETGKMEVVGATVVGGKVHCVYRYRFSDGSVTSNITDPRVGECTL</sequence>
<protein>
    <recommendedName>
        <fullName evidence="2">DUF5977 domain-containing protein</fullName>
    </recommendedName>
</protein>
<dbReference type="STRING" id="1004.SAMN05661012_05814"/>
<proteinExistence type="predicted"/>
<organism evidence="3 4">
    <name type="scientific">Chitinophaga sancti</name>
    <dbReference type="NCBI Taxonomy" id="1004"/>
    <lineage>
        <taxon>Bacteria</taxon>
        <taxon>Pseudomonadati</taxon>
        <taxon>Bacteroidota</taxon>
        <taxon>Chitinophagia</taxon>
        <taxon>Chitinophagales</taxon>
        <taxon>Chitinophagaceae</taxon>
        <taxon>Chitinophaga</taxon>
    </lineage>
</organism>
<feature type="domain" description="DUF5977" evidence="2">
    <location>
        <begin position="1170"/>
        <end position="1233"/>
    </location>
</feature>
<dbReference type="InterPro" id="IPR046020">
    <property type="entry name" value="DUF5977"/>
</dbReference>
<evidence type="ECO:0000313" key="3">
    <source>
        <dbReference type="EMBL" id="SFW85899.1"/>
    </source>
</evidence>
<feature type="domain" description="DUF5977" evidence="2">
    <location>
        <begin position="1128"/>
        <end position="1168"/>
    </location>
</feature>